<proteinExistence type="predicted"/>
<comment type="caution">
    <text evidence="1">The sequence shown here is derived from an EMBL/GenBank/DDBJ whole genome shotgun (WGS) entry which is preliminary data.</text>
</comment>
<evidence type="ECO:0000313" key="1">
    <source>
        <dbReference type="EMBL" id="RYU94516.1"/>
    </source>
</evidence>
<dbReference type="RefSeq" id="WP_165372195.1">
    <property type="nucleotide sequence ID" value="NZ_SEWF01000024.1"/>
</dbReference>
<organism evidence="1 2">
    <name type="scientific">Emticicia agri</name>
    <dbReference type="NCBI Taxonomy" id="2492393"/>
    <lineage>
        <taxon>Bacteria</taxon>
        <taxon>Pseudomonadati</taxon>
        <taxon>Bacteroidota</taxon>
        <taxon>Cytophagia</taxon>
        <taxon>Cytophagales</taxon>
        <taxon>Leadbetterellaceae</taxon>
        <taxon>Emticicia</taxon>
    </lineage>
</organism>
<dbReference type="EMBL" id="SEWF01000024">
    <property type="protein sequence ID" value="RYU94516.1"/>
    <property type="molecule type" value="Genomic_DNA"/>
</dbReference>
<evidence type="ECO:0000313" key="2">
    <source>
        <dbReference type="Proteomes" id="UP000293162"/>
    </source>
</evidence>
<sequence>MFQFKQIALTFLSLAMVVKSFVVPFICLDYELRKDFIIKNYCVNKNRPELHCDGKCFLAKKIQTQTEKEEQSALQNFIYKLLEINTFESRNQFDFDNVVDIKDFSAKNYLFAEKNTLEFSSSVFHPPACL</sequence>
<protein>
    <submittedName>
        <fullName evidence="1">Uncharacterized protein</fullName>
    </submittedName>
</protein>
<dbReference type="AlphaFoldDB" id="A0A4Q5LXE3"/>
<name>A0A4Q5LXE3_9BACT</name>
<keyword evidence="2" id="KW-1185">Reference proteome</keyword>
<accession>A0A4Q5LXE3</accession>
<reference evidence="1 2" key="1">
    <citation type="submission" date="2019-02" db="EMBL/GenBank/DDBJ databases">
        <title>Bacterial novel species Emticicia sp. 17J42-9 isolated from soil.</title>
        <authorList>
            <person name="Jung H.-Y."/>
        </authorList>
    </citation>
    <scope>NUCLEOTIDE SEQUENCE [LARGE SCALE GENOMIC DNA]</scope>
    <source>
        <strain evidence="1 2">17J42-9</strain>
    </source>
</reference>
<dbReference type="Proteomes" id="UP000293162">
    <property type="component" value="Unassembled WGS sequence"/>
</dbReference>
<gene>
    <name evidence="1" type="ORF">EWM59_16275</name>
</gene>